<name>A0A0E9VLV3_ANGAN</name>
<sequence>MYSTRSAITKPTRKNRVTRRQKGITRSTSPKVRVLLL</sequence>
<feature type="compositionally biased region" description="Basic residues" evidence="1">
    <location>
        <begin position="11"/>
        <end position="23"/>
    </location>
</feature>
<evidence type="ECO:0000256" key="1">
    <source>
        <dbReference type="SAM" id="MobiDB-lite"/>
    </source>
</evidence>
<reference evidence="2" key="2">
    <citation type="journal article" date="2015" name="Fish Shellfish Immunol.">
        <title>Early steps in the European eel (Anguilla anguilla)-Vibrio vulnificus interaction in the gills: Role of the RtxA13 toxin.</title>
        <authorList>
            <person name="Callol A."/>
            <person name="Pajuelo D."/>
            <person name="Ebbesson L."/>
            <person name="Teles M."/>
            <person name="MacKenzie S."/>
            <person name="Amaro C."/>
        </authorList>
    </citation>
    <scope>NUCLEOTIDE SEQUENCE</scope>
</reference>
<dbReference type="EMBL" id="GBXM01030364">
    <property type="protein sequence ID" value="JAH78213.1"/>
    <property type="molecule type" value="Transcribed_RNA"/>
</dbReference>
<accession>A0A0E9VLV3</accession>
<reference evidence="2" key="1">
    <citation type="submission" date="2014-11" db="EMBL/GenBank/DDBJ databases">
        <authorList>
            <person name="Amaro Gonzalez C."/>
        </authorList>
    </citation>
    <scope>NUCLEOTIDE SEQUENCE</scope>
</reference>
<proteinExistence type="predicted"/>
<protein>
    <submittedName>
        <fullName evidence="2">Uncharacterized protein</fullName>
    </submittedName>
</protein>
<evidence type="ECO:0000313" key="2">
    <source>
        <dbReference type="EMBL" id="JAH78213.1"/>
    </source>
</evidence>
<feature type="region of interest" description="Disordered" evidence="1">
    <location>
        <begin position="1"/>
        <end position="37"/>
    </location>
</feature>
<organism evidence="2">
    <name type="scientific">Anguilla anguilla</name>
    <name type="common">European freshwater eel</name>
    <name type="synonym">Muraena anguilla</name>
    <dbReference type="NCBI Taxonomy" id="7936"/>
    <lineage>
        <taxon>Eukaryota</taxon>
        <taxon>Metazoa</taxon>
        <taxon>Chordata</taxon>
        <taxon>Craniata</taxon>
        <taxon>Vertebrata</taxon>
        <taxon>Euteleostomi</taxon>
        <taxon>Actinopterygii</taxon>
        <taxon>Neopterygii</taxon>
        <taxon>Teleostei</taxon>
        <taxon>Anguilliformes</taxon>
        <taxon>Anguillidae</taxon>
        <taxon>Anguilla</taxon>
    </lineage>
</organism>
<dbReference type="AlphaFoldDB" id="A0A0E9VLV3"/>